<dbReference type="Proteomes" id="UP000887577">
    <property type="component" value="Unplaced"/>
</dbReference>
<evidence type="ECO:0000313" key="5">
    <source>
        <dbReference type="WBParaSite" id="PSU_v2.g13469.t1"/>
    </source>
</evidence>
<dbReference type="WBParaSite" id="PSU_v2.g13469.t1">
    <property type="protein sequence ID" value="PSU_v2.g13469.t1"/>
    <property type="gene ID" value="PSU_v2.g13469"/>
</dbReference>
<protein>
    <submittedName>
        <fullName evidence="5">NACHT domain-containing protein</fullName>
    </submittedName>
</protein>
<dbReference type="Pfam" id="PF24883">
    <property type="entry name" value="NPHP3_N"/>
    <property type="match status" value="1"/>
</dbReference>
<organism evidence="4 5">
    <name type="scientific">Panagrolaimus superbus</name>
    <dbReference type="NCBI Taxonomy" id="310955"/>
    <lineage>
        <taxon>Eukaryota</taxon>
        <taxon>Metazoa</taxon>
        <taxon>Ecdysozoa</taxon>
        <taxon>Nematoda</taxon>
        <taxon>Chromadorea</taxon>
        <taxon>Rhabditida</taxon>
        <taxon>Tylenchina</taxon>
        <taxon>Panagrolaimomorpha</taxon>
        <taxon>Panagrolaimoidea</taxon>
        <taxon>Panagrolaimidae</taxon>
        <taxon>Panagrolaimus</taxon>
    </lineage>
</organism>
<sequence length="1116" mass="130345">MVLEKNTDDFHFEFHSEFIDNKNLVPQVLRLRSMLVEKFKNSLKKENKKNILMEKEISKGFGAQFNDRKMTPAEKEENAKALASALAKTLNNEEHTSVDNGFIKLSEIIDNLNRFKKYKEIFCKTLLKEYNYETEIRELLKRNFEKTPYFGEHFTKPEAPTEITCLCTLLIKIIKSDADKPKKNLNDVDAQKMKSLAGHVLVYHKNENCLIFSEAFFNDKIPESYKTFKKMLMEEMEKNALNYDYLRLIKFKLKTPTFQSCFEDRNVETELPLDSDNIEEKVSKFLKHFILVISPHETELSNLIKKEVSVAPNINLLDADFATNHTLVEVLDWMKAESSILFSKDKAEIIFKSLNSKISALMLAGNNSEYCKKLREYFPISANFMVNSEINSVFQNSMKSKIKNFLNSTSYILFLTSEGPICTLAIKVEQSLREIGSELINGYSLTSKDSFVFNPLSRILRMEEDVINILNRPKQKTLLIIVCYEDSKTCDSIIDKVNEDNKIIFIGSKNSKIFQTLEVRPQNFETDNDSNNDFSSLTEKAQKYLLNKNVKFYDEIVSLEQVFDLQAAKGLVDAILFEKLVLNDEVKLIEKKENCFDRHDIDYYVSRGFYQCTEFTESVIDYIKNVPTDAIVIEQYESNDTIFKNISIVNYNEAEVKYNELCKKYNNVHWLKKEFNKFFWIKSHGSIAKLVMHQVHSESESNEHDNARIYSKNEILQFVEGNKILILSNVAGMGKSIITSKMACFFQNMNAAFIVVKISFTDHRPILQRIKFDDNEQLVLNLENMDDEILKKGKELIHLLFCLKNETLKKQGFEEKLFQYYFKNGRMIIMFDGFDEIMENMKVIVLKFISKLKSSTKHKIWITSRVAFKETLETTFDAFSFTLKPFDDKDQTKFLKKYWTSKYSKINDNKTALTAEIEEKIRIYAAKFLDLYKDSIQEKNRNFIGIPLQLEMLAEIYKRKEKKDDKWEGCFDYIENAIDDSPTLPPIINLFQLYEKFVEIKIKDKYYYGKTRTQRGDPILDPMFKSRFEDALNYHQLFALALLVSDESLKQILLHSKQDELKGWTDKMKSGEENAGIIIKIVDGKPHFIHLTFAEYFAALYLTKNCVKASEFPDFF</sequence>
<evidence type="ECO:0000256" key="2">
    <source>
        <dbReference type="SAM" id="Coils"/>
    </source>
</evidence>
<evidence type="ECO:0000256" key="1">
    <source>
        <dbReference type="ARBA" id="ARBA00022737"/>
    </source>
</evidence>
<feature type="domain" description="Nephrocystin 3-like N-terminal" evidence="3">
    <location>
        <begin position="719"/>
        <end position="865"/>
    </location>
</feature>
<dbReference type="InterPro" id="IPR027417">
    <property type="entry name" value="P-loop_NTPase"/>
</dbReference>
<dbReference type="AlphaFoldDB" id="A0A914Y3W1"/>
<keyword evidence="1" id="KW-0677">Repeat</keyword>
<dbReference type="InterPro" id="IPR056884">
    <property type="entry name" value="NPHP3-like_N"/>
</dbReference>
<evidence type="ECO:0000313" key="4">
    <source>
        <dbReference type="Proteomes" id="UP000887577"/>
    </source>
</evidence>
<name>A0A914Y3W1_9BILA</name>
<evidence type="ECO:0000259" key="3">
    <source>
        <dbReference type="Pfam" id="PF24883"/>
    </source>
</evidence>
<proteinExistence type="predicted"/>
<keyword evidence="4" id="KW-1185">Reference proteome</keyword>
<keyword evidence="2" id="KW-0175">Coiled coil</keyword>
<feature type="coiled-coil region" evidence="2">
    <location>
        <begin position="36"/>
        <end position="93"/>
    </location>
</feature>
<dbReference type="Gene3D" id="3.40.50.300">
    <property type="entry name" value="P-loop containing nucleotide triphosphate hydrolases"/>
    <property type="match status" value="1"/>
</dbReference>
<reference evidence="5" key="1">
    <citation type="submission" date="2022-11" db="UniProtKB">
        <authorList>
            <consortium name="WormBaseParasite"/>
        </authorList>
    </citation>
    <scope>IDENTIFICATION</scope>
</reference>
<accession>A0A914Y3W1</accession>